<dbReference type="AlphaFoldDB" id="A0A8J3N3X3"/>
<name>A0A8J3N3X3_9CHLR</name>
<protein>
    <submittedName>
        <fullName evidence="1">Uncharacterized protein</fullName>
    </submittedName>
</protein>
<comment type="caution">
    <text evidence="1">The sequence shown here is derived from an EMBL/GenBank/DDBJ whole genome shotgun (WGS) entry which is preliminary data.</text>
</comment>
<dbReference type="Proteomes" id="UP000597444">
    <property type="component" value="Unassembled WGS sequence"/>
</dbReference>
<evidence type="ECO:0000313" key="2">
    <source>
        <dbReference type="Proteomes" id="UP000597444"/>
    </source>
</evidence>
<dbReference type="InterPro" id="IPR009057">
    <property type="entry name" value="Homeodomain-like_sf"/>
</dbReference>
<dbReference type="EMBL" id="BNJK01000001">
    <property type="protein sequence ID" value="GHO97522.1"/>
    <property type="molecule type" value="Genomic_DNA"/>
</dbReference>
<accession>A0A8J3N3X3</accession>
<gene>
    <name evidence="1" type="ORF">KSF_075700</name>
</gene>
<evidence type="ECO:0000313" key="1">
    <source>
        <dbReference type="EMBL" id="GHO97522.1"/>
    </source>
</evidence>
<proteinExistence type="predicted"/>
<keyword evidence="2" id="KW-1185">Reference proteome</keyword>
<reference evidence="1" key="1">
    <citation type="submission" date="2020-10" db="EMBL/GenBank/DDBJ databases">
        <title>Taxonomic study of unclassified bacteria belonging to the class Ktedonobacteria.</title>
        <authorList>
            <person name="Yabe S."/>
            <person name="Wang C.M."/>
            <person name="Zheng Y."/>
            <person name="Sakai Y."/>
            <person name="Cavaletti L."/>
            <person name="Monciardini P."/>
            <person name="Donadio S."/>
        </authorList>
    </citation>
    <scope>NUCLEOTIDE SEQUENCE</scope>
    <source>
        <strain evidence="1">ID150040</strain>
    </source>
</reference>
<organism evidence="1 2">
    <name type="scientific">Reticulibacter mediterranei</name>
    <dbReference type="NCBI Taxonomy" id="2778369"/>
    <lineage>
        <taxon>Bacteria</taxon>
        <taxon>Bacillati</taxon>
        <taxon>Chloroflexota</taxon>
        <taxon>Ktedonobacteria</taxon>
        <taxon>Ktedonobacterales</taxon>
        <taxon>Reticulibacteraceae</taxon>
        <taxon>Reticulibacter</taxon>
    </lineage>
</organism>
<dbReference type="SUPFAM" id="SSF46689">
    <property type="entry name" value="Homeodomain-like"/>
    <property type="match status" value="1"/>
</dbReference>
<sequence>MTELLFPLTTRPNAQRAKALERFIIIRTALEDGISQAQVASASKKAPSRIRLWIKRYQEMGLSGLVNDVSYANKGKSRKLEGTAIQLIEGQVLQTRPRLMVAIRRQITSIAQPQGWPPPSYDRVRHIIKHLVLILVTLVSQGAATYREEFDFLYRQQSFHANAITNRLLHSCG</sequence>
<dbReference type="Pfam" id="PF13384">
    <property type="entry name" value="HTH_23"/>
    <property type="match status" value="1"/>
</dbReference>
<dbReference type="RefSeq" id="WP_220208064.1">
    <property type="nucleotide sequence ID" value="NZ_BNJK01000001.1"/>
</dbReference>